<name>A0A2S2CSQ7_9PROT</name>
<dbReference type="GO" id="GO:0043590">
    <property type="term" value="C:bacterial nucleoid"/>
    <property type="evidence" value="ECO:0007669"/>
    <property type="project" value="UniProtKB-UniRule"/>
</dbReference>
<dbReference type="PIRSF" id="PIRSF004555">
    <property type="entry name" value="UCP004555"/>
    <property type="match status" value="1"/>
</dbReference>
<dbReference type="GO" id="GO:0003677">
    <property type="term" value="F:DNA binding"/>
    <property type="evidence" value="ECO:0007669"/>
    <property type="project" value="UniProtKB-UniRule"/>
</dbReference>
<dbReference type="RefSeq" id="WP_109328628.1">
    <property type="nucleotide sequence ID" value="NZ_CP029353.1"/>
</dbReference>
<protein>
    <recommendedName>
        <fullName evidence="2">Nucleoid-associated protein DEW08_15590</fullName>
    </recommendedName>
</protein>
<accession>A0A2S2CSQ7</accession>
<feature type="coiled-coil region" evidence="3">
    <location>
        <begin position="4"/>
        <end position="31"/>
    </location>
</feature>
<gene>
    <name evidence="4" type="ORF">DEW08_15590</name>
</gene>
<evidence type="ECO:0000256" key="2">
    <source>
        <dbReference type="HAMAP-Rule" id="MF_00274"/>
    </source>
</evidence>
<comment type="subcellular location">
    <subcellularLocation>
        <location evidence="2">Cytoplasm</location>
        <location evidence="2">Nucleoid</location>
    </subcellularLocation>
</comment>
<evidence type="ECO:0000256" key="1">
    <source>
        <dbReference type="ARBA" id="ARBA00023125"/>
    </source>
</evidence>
<dbReference type="EMBL" id="CP029353">
    <property type="protein sequence ID" value="AWK87455.1"/>
    <property type="molecule type" value="Genomic_DNA"/>
</dbReference>
<dbReference type="NCBIfam" id="TIGR00103">
    <property type="entry name" value="DNA_YbaB_EbfC"/>
    <property type="match status" value="1"/>
</dbReference>
<dbReference type="PANTHER" id="PTHR33449">
    <property type="entry name" value="NUCLEOID-ASSOCIATED PROTEIN YBAB"/>
    <property type="match status" value="1"/>
</dbReference>
<keyword evidence="2" id="KW-0963">Cytoplasm</keyword>
<dbReference type="Proteomes" id="UP000245629">
    <property type="component" value="Chromosome 2"/>
</dbReference>
<dbReference type="OrthoDB" id="9803080at2"/>
<reference evidence="5" key="1">
    <citation type="submission" date="2018-05" db="EMBL/GenBank/DDBJ databases">
        <title>Azospirillum thermophila sp. nov., a novel isolated from hot spring.</title>
        <authorList>
            <person name="Zhao Z."/>
        </authorList>
    </citation>
    <scope>NUCLEOTIDE SEQUENCE [LARGE SCALE GENOMIC DNA]</scope>
    <source>
        <strain evidence="5">CFH 70021</strain>
    </source>
</reference>
<dbReference type="HAMAP" id="MF_00274">
    <property type="entry name" value="DNA_YbaB_EbfC"/>
    <property type="match status" value="1"/>
</dbReference>
<evidence type="ECO:0000313" key="5">
    <source>
        <dbReference type="Proteomes" id="UP000245629"/>
    </source>
</evidence>
<dbReference type="SUPFAM" id="SSF82607">
    <property type="entry name" value="YbaB-like"/>
    <property type="match status" value="1"/>
</dbReference>
<dbReference type="InterPro" id="IPR004401">
    <property type="entry name" value="YbaB/EbfC"/>
</dbReference>
<dbReference type="GO" id="GO:0005829">
    <property type="term" value="C:cytosol"/>
    <property type="evidence" value="ECO:0007669"/>
    <property type="project" value="TreeGrafter"/>
</dbReference>
<comment type="subunit">
    <text evidence="2">Homodimer.</text>
</comment>
<sequence>MKNIGAMMKQAQQMQAKMQEMQARLAEVEVSGQSGAGMVNVTVNGKGELKKVKLDKAVVDPEDVEVLEDLIVAAFNDAKSKVERQVAEETQKLMGGLSLPPGFKLPF</sequence>
<evidence type="ECO:0000313" key="4">
    <source>
        <dbReference type="EMBL" id="AWK87455.1"/>
    </source>
</evidence>
<dbReference type="InterPro" id="IPR036894">
    <property type="entry name" value="YbaB-like_sf"/>
</dbReference>
<dbReference type="PANTHER" id="PTHR33449:SF1">
    <property type="entry name" value="NUCLEOID-ASSOCIATED PROTEIN YBAB"/>
    <property type="match status" value="1"/>
</dbReference>
<dbReference type="Pfam" id="PF02575">
    <property type="entry name" value="YbaB_DNA_bd"/>
    <property type="match status" value="1"/>
</dbReference>
<comment type="similarity">
    <text evidence="2">Belongs to the YbaB/EbfC family.</text>
</comment>
<proteinExistence type="inferred from homology"/>
<dbReference type="KEGG" id="azz:DEW08_15590"/>
<evidence type="ECO:0000256" key="3">
    <source>
        <dbReference type="SAM" id="Coils"/>
    </source>
</evidence>
<keyword evidence="1 2" id="KW-0238">DNA-binding</keyword>
<dbReference type="AlphaFoldDB" id="A0A2S2CSQ7"/>
<comment type="function">
    <text evidence="2">Binds to DNA and alters its conformation. May be involved in regulation of gene expression, nucleoid organization and DNA protection.</text>
</comment>
<dbReference type="Gene3D" id="3.30.1310.10">
    <property type="entry name" value="Nucleoid-associated protein YbaB-like domain"/>
    <property type="match status" value="1"/>
</dbReference>
<keyword evidence="3" id="KW-0175">Coiled coil</keyword>
<keyword evidence="5" id="KW-1185">Reference proteome</keyword>
<organism evidence="4 5">
    <name type="scientific">Azospirillum thermophilum</name>
    <dbReference type="NCBI Taxonomy" id="2202148"/>
    <lineage>
        <taxon>Bacteria</taxon>
        <taxon>Pseudomonadati</taxon>
        <taxon>Pseudomonadota</taxon>
        <taxon>Alphaproteobacteria</taxon>
        <taxon>Rhodospirillales</taxon>
        <taxon>Azospirillaceae</taxon>
        <taxon>Azospirillum</taxon>
    </lineage>
</organism>